<feature type="compositionally biased region" description="Polar residues" evidence="3">
    <location>
        <begin position="190"/>
        <end position="210"/>
    </location>
</feature>
<feature type="region of interest" description="Disordered" evidence="3">
    <location>
        <begin position="74"/>
        <end position="135"/>
    </location>
</feature>
<proteinExistence type="inferred from homology"/>
<feature type="compositionally biased region" description="Polar residues" evidence="3">
    <location>
        <begin position="1"/>
        <end position="13"/>
    </location>
</feature>
<evidence type="ECO:0000256" key="1">
    <source>
        <dbReference type="ARBA" id="ARBA00008846"/>
    </source>
</evidence>
<dbReference type="eggNOG" id="KOG0395">
    <property type="taxonomic scope" value="Eukaryota"/>
</dbReference>
<dbReference type="Proteomes" id="UP000015104">
    <property type="component" value="Unassembled WGS sequence"/>
</dbReference>
<dbReference type="GO" id="GO:0005246">
    <property type="term" value="F:calcium channel regulator activity"/>
    <property type="evidence" value="ECO:0007669"/>
    <property type="project" value="TreeGrafter"/>
</dbReference>
<dbReference type="PANTHER" id="PTHR45775">
    <property type="entry name" value="RAD, GEM/KIR FAMILY MEMBER 2, ISOFORM C"/>
    <property type="match status" value="1"/>
</dbReference>
<dbReference type="AlphaFoldDB" id="T1KGT0"/>
<feature type="compositionally biased region" description="Low complexity" evidence="3">
    <location>
        <begin position="115"/>
        <end position="124"/>
    </location>
</feature>
<evidence type="ECO:0000313" key="4">
    <source>
        <dbReference type="EnsemblMetazoa" id="tetur11g01890.1"/>
    </source>
</evidence>
<dbReference type="PANTHER" id="PTHR45775:SF6">
    <property type="entry name" value="RAD, GEM_KIR FAMILY MEMBER 2, ISOFORM C"/>
    <property type="match status" value="1"/>
</dbReference>
<name>T1KGT0_TETUR</name>
<dbReference type="PRINTS" id="PR00449">
    <property type="entry name" value="RASTRNSFRMNG"/>
</dbReference>
<dbReference type="EMBL" id="CAEY01000071">
    <property type="status" value="NOT_ANNOTATED_CDS"/>
    <property type="molecule type" value="Genomic_DNA"/>
</dbReference>
<dbReference type="PROSITE" id="PS51419">
    <property type="entry name" value="RAB"/>
    <property type="match status" value="1"/>
</dbReference>
<dbReference type="KEGG" id="tut:107363913"/>
<feature type="compositionally biased region" description="Low complexity" evidence="3">
    <location>
        <begin position="78"/>
        <end position="103"/>
    </location>
</feature>
<dbReference type="InterPro" id="IPR051641">
    <property type="entry name" value="RGK_GTP-binding_reg"/>
</dbReference>
<feature type="region of interest" description="Disordered" evidence="3">
    <location>
        <begin position="189"/>
        <end position="210"/>
    </location>
</feature>
<dbReference type="SMART" id="SM00175">
    <property type="entry name" value="RAB"/>
    <property type="match status" value="1"/>
</dbReference>
<evidence type="ECO:0000256" key="2">
    <source>
        <dbReference type="ARBA" id="ARBA00022553"/>
    </source>
</evidence>
<dbReference type="InterPro" id="IPR001806">
    <property type="entry name" value="Small_GTPase"/>
</dbReference>
<dbReference type="GO" id="GO:0003924">
    <property type="term" value="F:GTPase activity"/>
    <property type="evidence" value="ECO:0007669"/>
    <property type="project" value="InterPro"/>
</dbReference>
<sequence length="439" mass="49269">MVNEKSMTSTPDLTSEPMETAGRLGYRLTESIRRKRFLPPTPIDLALIQQHHTHIVRNLSYPSEVGLIVDSSNETNQSSSTYQPTTASSSSSSISGATGVTGAPLTSVNNQQPSDPYYHPHYPDTSFRPRGYTMPSYIGPRPVTKDLTLRQRSMSACSKRASLLNIDSNPGYSTPTTTLHNLHHRRHTTGESLSISPGSSDLFSNRSSGESSPRIFKPCRILVTGYDNVGKKTIISSLLTNHSPSIQDDNCSSPDTIRIKLGTEYYEFFFETLNSSKDFHFIEKQVHKRDALVVVFSTIERKSFENAAQLLVLTKLNVHRHLPVILLVANKIDLERSREVTSEEARKLAARFDVKYMEISAILDYNTDILFKQLSKKVWLNSVTEYTLFDSSRSLRSLITGSTNDLFNNIGRKLSSKVFNRVWKGSKLLSKSCDTLDNF</sequence>
<accession>T1KGT0</accession>
<feature type="compositionally biased region" description="Polar residues" evidence="3">
    <location>
        <begin position="104"/>
        <end position="114"/>
    </location>
</feature>
<dbReference type="STRING" id="32264.T1KGT0"/>
<dbReference type="Pfam" id="PF00071">
    <property type="entry name" value="Ras"/>
    <property type="match status" value="1"/>
</dbReference>
<dbReference type="SMART" id="SM00173">
    <property type="entry name" value="RAS"/>
    <property type="match status" value="1"/>
</dbReference>
<dbReference type="GO" id="GO:0005886">
    <property type="term" value="C:plasma membrane"/>
    <property type="evidence" value="ECO:0007669"/>
    <property type="project" value="TreeGrafter"/>
</dbReference>
<dbReference type="OMA" id="HTHIVRN"/>
<dbReference type="InterPro" id="IPR027417">
    <property type="entry name" value="P-loop_NTPase"/>
</dbReference>
<protein>
    <submittedName>
        <fullName evidence="4">Uncharacterized protein</fullName>
    </submittedName>
</protein>
<keyword evidence="2" id="KW-0597">Phosphoprotein</keyword>
<dbReference type="EnsemblMetazoa" id="tetur11g01890.1">
    <property type="protein sequence ID" value="tetur11g01890.1"/>
    <property type="gene ID" value="tetur11g01890"/>
</dbReference>
<evidence type="ECO:0000313" key="5">
    <source>
        <dbReference type="Proteomes" id="UP000015104"/>
    </source>
</evidence>
<dbReference type="Gene3D" id="3.40.50.300">
    <property type="entry name" value="P-loop containing nucleotide triphosphate hydrolases"/>
    <property type="match status" value="1"/>
</dbReference>
<reference evidence="5" key="1">
    <citation type="submission" date="2011-08" db="EMBL/GenBank/DDBJ databases">
        <authorList>
            <person name="Rombauts S."/>
        </authorList>
    </citation>
    <scope>NUCLEOTIDE SEQUENCE</scope>
    <source>
        <strain evidence="5">London</strain>
    </source>
</reference>
<reference evidence="4" key="2">
    <citation type="submission" date="2015-06" db="UniProtKB">
        <authorList>
            <consortium name="EnsemblMetazoa"/>
        </authorList>
    </citation>
    <scope>IDENTIFICATION</scope>
</reference>
<keyword evidence="5" id="KW-1185">Reference proteome</keyword>
<organism evidence="4 5">
    <name type="scientific">Tetranychus urticae</name>
    <name type="common">Two-spotted spider mite</name>
    <dbReference type="NCBI Taxonomy" id="32264"/>
    <lineage>
        <taxon>Eukaryota</taxon>
        <taxon>Metazoa</taxon>
        <taxon>Ecdysozoa</taxon>
        <taxon>Arthropoda</taxon>
        <taxon>Chelicerata</taxon>
        <taxon>Arachnida</taxon>
        <taxon>Acari</taxon>
        <taxon>Acariformes</taxon>
        <taxon>Trombidiformes</taxon>
        <taxon>Prostigmata</taxon>
        <taxon>Eleutherengona</taxon>
        <taxon>Raphignathae</taxon>
        <taxon>Tetranychoidea</taxon>
        <taxon>Tetranychidae</taxon>
        <taxon>Tetranychus</taxon>
    </lineage>
</organism>
<feature type="region of interest" description="Disordered" evidence="3">
    <location>
        <begin position="1"/>
        <end position="24"/>
    </location>
</feature>
<dbReference type="SUPFAM" id="SSF52540">
    <property type="entry name" value="P-loop containing nucleoside triphosphate hydrolases"/>
    <property type="match status" value="1"/>
</dbReference>
<dbReference type="GO" id="GO:0005525">
    <property type="term" value="F:GTP binding"/>
    <property type="evidence" value="ECO:0007669"/>
    <property type="project" value="InterPro"/>
</dbReference>
<dbReference type="OrthoDB" id="5239715at2759"/>
<gene>
    <name evidence="4" type="primary">107363913</name>
</gene>
<dbReference type="HOGENOM" id="CLU_624584_0_0_1"/>
<evidence type="ECO:0000256" key="3">
    <source>
        <dbReference type="SAM" id="MobiDB-lite"/>
    </source>
</evidence>
<comment type="similarity">
    <text evidence="1">Belongs to the small GTPase superfamily. RGK family.</text>
</comment>